<evidence type="ECO:0000313" key="3">
    <source>
        <dbReference type="EMBL" id="OAO16665.1"/>
    </source>
</evidence>
<feature type="region of interest" description="Disordered" evidence="1">
    <location>
        <begin position="93"/>
        <end position="121"/>
    </location>
</feature>
<feature type="compositionally biased region" description="Polar residues" evidence="1">
    <location>
        <begin position="99"/>
        <end position="110"/>
    </location>
</feature>
<evidence type="ECO:0000259" key="2">
    <source>
        <dbReference type="PROSITE" id="PS50053"/>
    </source>
</evidence>
<protein>
    <recommendedName>
        <fullName evidence="2">Ubiquitin-like domain-containing protein</fullName>
    </recommendedName>
</protein>
<dbReference type="PROSITE" id="PS50053">
    <property type="entry name" value="UBIQUITIN_2"/>
    <property type="match status" value="1"/>
</dbReference>
<dbReference type="Proteomes" id="UP000078348">
    <property type="component" value="Unassembled WGS sequence"/>
</dbReference>
<comment type="caution">
    <text evidence="3">The sequence shown here is derived from an EMBL/GenBank/DDBJ whole genome shotgun (WGS) entry which is preliminary data.</text>
</comment>
<feature type="domain" description="Ubiquitin-like" evidence="2">
    <location>
        <begin position="1"/>
        <end position="75"/>
    </location>
</feature>
<dbReference type="OrthoDB" id="188293at2759"/>
<dbReference type="Pfam" id="PF00240">
    <property type="entry name" value="ubiquitin"/>
    <property type="match status" value="1"/>
</dbReference>
<proteinExistence type="predicted"/>
<dbReference type="EMBL" id="LXWW01000067">
    <property type="protein sequence ID" value="OAO16665.1"/>
    <property type="molecule type" value="Genomic_DNA"/>
</dbReference>
<organism evidence="3 4">
    <name type="scientific">Blastocystis sp. subtype 1 (strain ATCC 50177 / NandII)</name>
    <dbReference type="NCBI Taxonomy" id="478820"/>
    <lineage>
        <taxon>Eukaryota</taxon>
        <taxon>Sar</taxon>
        <taxon>Stramenopiles</taxon>
        <taxon>Bigyra</taxon>
        <taxon>Opalozoa</taxon>
        <taxon>Opalinata</taxon>
        <taxon>Blastocystidae</taxon>
        <taxon>Blastocystis</taxon>
    </lineage>
</organism>
<name>A0A196SI00_BLAHN</name>
<dbReference type="InterPro" id="IPR000626">
    <property type="entry name" value="Ubiquitin-like_dom"/>
</dbReference>
<accession>A0A196SI00</accession>
<evidence type="ECO:0000256" key="1">
    <source>
        <dbReference type="SAM" id="MobiDB-lite"/>
    </source>
</evidence>
<dbReference type="SUPFAM" id="SSF54236">
    <property type="entry name" value="Ubiquitin-like"/>
    <property type="match status" value="1"/>
</dbReference>
<dbReference type="CDD" id="cd17039">
    <property type="entry name" value="Ubl_ubiquitin_like"/>
    <property type="match status" value="1"/>
</dbReference>
<sequence length="458" mass="50882">MLVQFIGPYSEFTIANAHNMTGEALKKKLFEKDRIARNTVYLMFHGSVIADDETPSKFGAEDSDNLIAFVEEPVNEESVVPCRSASSKSSFEPRFLSSRAHSTPSASVKSTAGEPEKTESDVDYADRMMASGVYRAPLIEVANHPCLKSLFLSKLKNSDNKLYNIINRNQQLLDKYVQSASTSPAVAGQQAAFVLIDDKANQDVMTIMEFASIEYEQALQEYLNYNMNLEQCITMSIGLLLLIVSVVFSQCVPSTGMEDILRGKEHHVCFTLNGSERSLFHPKVDEYGRYTYSNLYERVRTNTTSPVYVQLSVSSYDASGEKIVTANSVPKLYTGLSHSNHFFTYLTAVINVEKGVVKSISWDDGCLTCFASGCGQNSVITTEGRLHLISESDTRYKAYRGDNCFQVSTDCAEGKKNCDLTIFLVWEGSDKKGRVFHSSNLRLSRFQSGSLESAINAL</sequence>
<keyword evidence="4" id="KW-1185">Reference proteome</keyword>
<dbReference type="InterPro" id="IPR029071">
    <property type="entry name" value="Ubiquitin-like_domsf"/>
</dbReference>
<gene>
    <name evidence="3" type="ORF">AV274_1606</name>
</gene>
<evidence type="ECO:0000313" key="4">
    <source>
        <dbReference type="Proteomes" id="UP000078348"/>
    </source>
</evidence>
<reference evidence="3 4" key="1">
    <citation type="submission" date="2016-05" db="EMBL/GenBank/DDBJ databases">
        <title>Nuclear genome of Blastocystis sp. subtype 1 NandII.</title>
        <authorList>
            <person name="Gentekaki E."/>
            <person name="Curtis B."/>
            <person name="Stairs C."/>
            <person name="Eme L."/>
            <person name="Herman E."/>
            <person name="Klimes V."/>
            <person name="Arias M.C."/>
            <person name="Elias M."/>
            <person name="Hilliou F."/>
            <person name="Klute M."/>
            <person name="Malik S.-B."/>
            <person name="Pightling A."/>
            <person name="Rachubinski R."/>
            <person name="Salas D."/>
            <person name="Schlacht A."/>
            <person name="Suga H."/>
            <person name="Archibald J."/>
            <person name="Ball S.G."/>
            <person name="Clark G."/>
            <person name="Dacks J."/>
            <person name="Van Der Giezen M."/>
            <person name="Tsaousis A."/>
            <person name="Roger A."/>
        </authorList>
    </citation>
    <scope>NUCLEOTIDE SEQUENCE [LARGE SCALE GENOMIC DNA]</scope>
    <source>
        <strain evidence="4">ATCC 50177 / NandII</strain>
    </source>
</reference>
<dbReference type="AlphaFoldDB" id="A0A196SI00"/>